<evidence type="ECO:0000256" key="1">
    <source>
        <dbReference type="SAM" id="Coils"/>
    </source>
</evidence>
<dbReference type="AlphaFoldDB" id="A0A109XVX2"/>
<gene>
    <name evidence="2" type="ORF">AL504_08925</name>
</gene>
<name>A0A109XVX2_ALCXX</name>
<organism evidence="2 3">
    <name type="scientific">Alcaligenes xylosoxydans xylosoxydans</name>
    <name type="common">Achromobacter xylosoxidans</name>
    <dbReference type="NCBI Taxonomy" id="85698"/>
    <lineage>
        <taxon>Bacteria</taxon>
        <taxon>Pseudomonadati</taxon>
        <taxon>Pseudomonadota</taxon>
        <taxon>Betaproteobacteria</taxon>
        <taxon>Burkholderiales</taxon>
        <taxon>Alcaligenaceae</taxon>
        <taxon>Achromobacter</taxon>
    </lineage>
</organism>
<proteinExistence type="predicted"/>
<evidence type="ECO:0000313" key="3">
    <source>
        <dbReference type="Proteomes" id="UP000060602"/>
    </source>
</evidence>
<dbReference type="EMBL" id="CP014060">
    <property type="protein sequence ID" value="AMG36142.1"/>
    <property type="molecule type" value="Genomic_DNA"/>
</dbReference>
<dbReference type="RefSeq" id="WP_061071855.1">
    <property type="nucleotide sequence ID" value="NZ_CP014060.2"/>
</dbReference>
<keyword evidence="1" id="KW-0175">Coiled coil</keyword>
<feature type="coiled-coil region" evidence="1">
    <location>
        <begin position="72"/>
        <end position="99"/>
    </location>
</feature>
<sequence length="115" mass="12528">MEVTQTVSAWLTPSSLISPDEITDPNKVRLGDLSYTNLDMTDCGYTLIGKARITLALPDRDRLIDSKVASMRAEVKKIRAEAEAKASHIENQISNLLAIELSPAPASESDRSEGN</sequence>
<evidence type="ECO:0000313" key="2">
    <source>
        <dbReference type="EMBL" id="AMG36142.1"/>
    </source>
</evidence>
<dbReference type="Proteomes" id="UP000060602">
    <property type="component" value="Chromosome"/>
</dbReference>
<accession>A0A109XVX2</accession>
<reference evidence="3" key="1">
    <citation type="submission" date="2015-12" db="EMBL/GenBank/DDBJ databases">
        <title>FDA dAtabase for Regulatory Grade micrObial Sequences (FDA-ARGOS): Supporting development and validation of Infectious Disease Dx tests.</title>
        <authorList>
            <person name="Case J."/>
            <person name="Tallon L."/>
            <person name="Sadzewicz L."/>
            <person name="Sengamalay N."/>
            <person name="Ott S."/>
            <person name="Godinez A."/>
            <person name="Nagaraj S."/>
            <person name="Nadendla S."/>
            <person name="Sichtig H."/>
        </authorList>
    </citation>
    <scope>NUCLEOTIDE SEQUENCE [LARGE SCALE GENOMIC DNA]</scope>
    <source>
        <strain evidence="3">FDAARGOS_147</strain>
    </source>
</reference>
<protein>
    <submittedName>
        <fullName evidence="2">Uncharacterized protein</fullName>
    </submittedName>
</protein>